<evidence type="ECO:0000313" key="1">
    <source>
        <dbReference type="EMBL" id="KFN02995.1"/>
    </source>
</evidence>
<dbReference type="EMBL" id="JMQC01000008">
    <property type="protein sequence ID" value="KFN02995.1"/>
    <property type="molecule type" value="Genomic_DNA"/>
</dbReference>
<reference evidence="1 2" key="1">
    <citation type="submission" date="2014-04" db="EMBL/GenBank/DDBJ databases">
        <authorList>
            <person name="Bishop-Lilly K.A."/>
            <person name="Broomall S.M."/>
            <person name="Chain P.S."/>
            <person name="Chertkov O."/>
            <person name="Coyne S.R."/>
            <person name="Daligault H.E."/>
            <person name="Davenport K.W."/>
            <person name="Erkkila T."/>
            <person name="Frey K.G."/>
            <person name="Gibbons H.S."/>
            <person name="Gu W."/>
            <person name="Jaissle J."/>
            <person name="Johnson S.L."/>
            <person name="Koroleva G.I."/>
            <person name="Ladner J.T."/>
            <person name="Lo C.-C."/>
            <person name="Minogue T.D."/>
            <person name="Munk C."/>
            <person name="Palacios G.F."/>
            <person name="Redden C.L."/>
            <person name="Rosenzweig C.N."/>
            <person name="Scholz M.B."/>
            <person name="Teshima H."/>
            <person name="Xu Y."/>
        </authorList>
    </citation>
    <scope>NUCLEOTIDE SEQUENCE [LARGE SCALE GENOMIC DNA]</scope>
    <source>
        <strain evidence="1 2">BHP</strain>
    </source>
</reference>
<accession>A0A090YYH4</accession>
<protein>
    <submittedName>
        <fullName evidence="1">Uncharacterized protein</fullName>
    </submittedName>
</protein>
<evidence type="ECO:0000313" key="2">
    <source>
        <dbReference type="Proteomes" id="UP000029389"/>
    </source>
</evidence>
<proteinExistence type="predicted"/>
<dbReference type="Proteomes" id="UP000029389">
    <property type="component" value="Unassembled WGS sequence"/>
</dbReference>
<dbReference type="AlphaFoldDB" id="A0A090YYH4"/>
<sequence length="82" mass="9648">MHLSLIEIKSMVINNPFTFIAIPFIYVKNRSISLLFLIEMSLASHKFRSNIQTYTQSIFCKKGNTLRKVALSIWQFYANFIR</sequence>
<organism evidence="1 2">
    <name type="scientific">Bacillus clarus</name>
    <dbReference type="NCBI Taxonomy" id="2338372"/>
    <lineage>
        <taxon>Bacteria</taxon>
        <taxon>Bacillati</taxon>
        <taxon>Bacillota</taxon>
        <taxon>Bacilli</taxon>
        <taxon>Bacillales</taxon>
        <taxon>Bacillaceae</taxon>
        <taxon>Bacillus</taxon>
        <taxon>Bacillus cereus group</taxon>
    </lineage>
</organism>
<gene>
    <name evidence="1" type="ORF">DJ93_3475</name>
</gene>
<name>A0A090YYH4_9BACI</name>
<comment type="caution">
    <text evidence="1">The sequence shown here is derived from an EMBL/GenBank/DDBJ whole genome shotgun (WGS) entry which is preliminary data.</text>
</comment>